<reference evidence="7 8" key="1">
    <citation type="submission" date="2021-03" db="EMBL/GenBank/DDBJ databases">
        <title>Antimicrobial resistance genes in bacteria isolated from Japanese honey, and their potential for conferring macrolide and lincosamide resistance in the American foulbrood pathogen Paenibacillus larvae.</title>
        <authorList>
            <person name="Okamoto M."/>
            <person name="Kumagai M."/>
            <person name="Kanamori H."/>
            <person name="Takamatsu D."/>
        </authorList>
    </citation>
    <scope>NUCLEOTIDE SEQUENCE [LARGE SCALE GENOMIC DNA]</scope>
    <source>
        <strain evidence="7 8">J6TS1</strain>
    </source>
</reference>
<dbReference type="Proteomes" id="UP000680670">
    <property type="component" value="Unassembled WGS sequence"/>
</dbReference>
<dbReference type="PANTHER" id="PTHR42770:SF8">
    <property type="entry name" value="PUTRESCINE IMPORTER PUUP"/>
    <property type="match status" value="1"/>
</dbReference>
<sequence length="456" mass="50264">MRTEAEFKRVLTLFPVVLFGLAYMVPLTVFTTYGIVSQLTKGMLPAAYIVTLLTMLFTAYSYGRMVKAYPYAGSAYTYAQKSLNPHIGFCAGWILLLDYLFLPMLNYLVSGIYLNAEFPSLPAWAWSLLVIIIVTLINVRGIKLVAGVNFALIAFQFIFITAFIILSIKGLLTGEGAGTLFSTLPFFNLDGSVSLVFSGAAILCLSFLGFDAVTTISEETVNAKKIIPRAIFLVTIIGGVLFIVISYLGQLIYPNYMSFNDPDSAGLEIAALIGGNAFKAFFFAAFLAGGFGTATSSHASVSRLLYAMGRDNVLPKRIFGYIYPKYRTPVFNIIIVSLVALSLMLFSLETVSSFISFGALSAFTLVHISVFAHYYVRNKKRSLKDSVLYLIIPLIGVILCIWLWTSLSQLAFMLGLSWMAIGIVYLAYLTKFFTKRPPELAIDEVAIEERQTTISS</sequence>
<comment type="subcellular location">
    <subcellularLocation>
        <location evidence="1">Membrane</location>
        <topology evidence="1">Multi-pass membrane protein</topology>
    </subcellularLocation>
</comment>
<feature type="transmembrane region" description="Helical" evidence="5">
    <location>
        <begin position="83"/>
        <end position="101"/>
    </location>
</feature>
<feature type="transmembrane region" description="Helical" evidence="5">
    <location>
        <begin position="387"/>
        <end position="404"/>
    </location>
</feature>
<feature type="transmembrane region" description="Helical" evidence="5">
    <location>
        <begin position="410"/>
        <end position="429"/>
    </location>
</feature>
<feature type="transmembrane region" description="Helical" evidence="5">
    <location>
        <begin position="269"/>
        <end position="294"/>
    </location>
</feature>
<evidence type="ECO:0000259" key="6">
    <source>
        <dbReference type="Pfam" id="PF00324"/>
    </source>
</evidence>
<feature type="transmembrane region" description="Helical" evidence="5">
    <location>
        <begin position="151"/>
        <end position="172"/>
    </location>
</feature>
<dbReference type="InterPro" id="IPR050367">
    <property type="entry name" value="APC_superfamily"/>
</dbReference>
<feature type="transmembrane region" description="Helical" evidence="5">
    <location>
        <begin position="12"/>
        <end position="36"/>
    </location>
</feature>
<evidence type="ECO:0000256" key="4">
    <source>
        <dbReference type="ARBA" id="ARBA00023136"/>
    </source>
</evidence>
<keyword evidence="8" id="KW-1185">Reference proteome</keyword>
<dbReference type="Pfam" id="PF00324">
    <property type="entry name" value="AA_permease"/>
    <property type="match status" value="1"/>
</dbReference>
<keyword evidence="3 5" id="KW-1133">Transmembrane helix</keyword>
<dbReference type="Gene3D" id="1.20.1740.10">
    <property type="entry name" value="Amino acid/polyamine transporter I"/>
    <property type="match status" value="1"/>
</dbReference>
<evidence type="ECO:0000256" key="5">
    <source>
        <dbReference type="SAM" id="Phobius"/>
    </source>
</evidence>
<organism evidence="7 8">
    <name type="scientific">Siminovitchia terrae</name>
    <name type="common">Bacillus terrae</name>
    <dbReference type="NCBI Taxonomy" id="1914933"/>
    <lineage>
        <taxon>Bacteria</taxon>
        <taxon>Bacillati</taxon>
        <taxon>Bacillota</taxon>
        <taxon>Bacilli</taxon>
        <taxon>Bacillales</taxon>
        <taxon>Bacillaceae</taxon>
        <taxon>Siminovitchia</taxon>
    </lineage>
</organism>
<dbReference type="PIRSF" id="PIRSF006060">
    <property type="entry name" value="AA_transporter"/>
    <property type="match status" value="1"/>
</dbReference>
<dbReference type="InterPro" id="IPR004841">
    <property type="entry name" value="AA-permease/SLC12A_dom"/>
</dbReference>
<keyword evidence="2 5" id="KW-0812">Transmembrane</keyword>
<feature type="transmembrane region" description="Helical" evidence="5">
    <location>
        <begin position="330"/>
        <end position="348"/>
    </location>
</feature>
<dbReference type="PANTHER" id="PTHR42770">
    <property type="entry name" value="AMINO ACID TRANSPORTER-RELATED"/>
    <property type="match status" value="1"/>
</dbReference>
<evidence type="ECO:0000256" key="3">
    <source>
        <dbReference type="ARBA" id="ARBA00022989"/>
    </source>
</evidence>
<evidence type="ECO:0000256" key="2">
    <source>
        <dbReference type="ARBA" id="ARBA00022692"/>
    </source>
</evidence>
<keyword evidence="4 5" id="KW-0472">Membrane</keyword>
<feature type="domain" description="Amino acid permease/ SLC12A" evidence="6">
    <location>
        <begin position="16"/>
        <end position="414"/>
    </location>
</feature>
<feature type="transmembrane region" description="Helical" evidence="5">
    <location>
        <begin position="42"/>
        <end position="62"/>
    </location>
</feature>
<feature type="transmembrane region" description="Helical" evidence="5">
    <location>
        <begin position="226"/>
        <end position="249"/>
    </location>
</feature>
<feature type="transmembrane region" description="Helical" evidence="5">
    <location>
        <begin position="121"/>
        <end position="139"/>
    </location>
</feature>
<feature type="transmembrane region" description="Helical" evidence="5">
    <location>
        <begin position="354"/>
        <end position="375"/>
    </location>
</feature>
<dbReference type="RefSeq" id="WP_212952914.1">
    <property type="nucleotide sequence ID" value="NZ_BORJ01000001.1"/>
</dbReference>
<protein>
    <submittedName>
        <fullName evidence="7">Amino acid permease</fullName>
    </submittedName>
</protein>
<feature type="transmembrane region" description="Helical" evidence="5">
    <location>
        <begin position="192"/>
        <end position="214"/>
    </location>
</feature>
<comment type="caution">
    <text evidence="7">The sequence shown here is derived from an EMBL/GenBank/DDBJ whole genome shotgun (WGS) entry which is preliminary data.</text>
</comment>
<accession>A0ABQ4KRY9</accession>
<evidence type="ECO:0000256" key="1">
    <source>
        <dbReference type="ARBA" id="ARBA00004141"/>
    </source>
</evidence>
<dbReference type="EMBL" id="BORJ01000001">
    <property type="protein sequence ID" value="GIN94795.1"/>
    <property type="molecule type" value="Genomic_DNA"/>
</dbReference>
<gene>
    <name evidence="7" type="ORF">J6TS1_06650</name>
</gene>
<evidence type="ECO:0000313" key="8">
    <source>
        <dbReference type="Proteomes" id="UP000680670"/>
    </source>
</evidence>
<evidence type="ECO:0000313" key="7">
    <source>
        <dbReference type="EMBL" id="GIN94795.1"/>
    </source>
</evidence>
<name>A0ABQ4KRY9_SIMTE</name>
<proteinExistence type="predicted"/>